<sequence>PPSLPTPRPSLPAPPAPTIRVGIARDKAFNFYYQDNLDILEELGAELVFWSPLGDRELPANLHGLYFGGGFPEVFARELSENESIRSAVGTAIRSGTPVYAECGGLMYLCEGITTFAGECYPMVGIIPRTAVMERKLTLGYRQGTALEETCLLEKGRIVRGHEFHRSSLTGTNLSPIYELKGLFSGEIVGEGWRGSNVHASYLHLHFGGERSLPEKFLRHCLAFSGKNTLC</sequence>
<dbReference type="CDD" id="cd03130">
    <property type="entry name" value="GATase1_CobB"/>
    <property type="match status" value="1"/>
</dbReference>
<accession>A0AAW9QSK6</accession>
<proteinExistence type="predicted"/>
<feature type="domain" description="CobB/CobQ-like glutamine amidotransferase" evidence="2">
    <location>
        <begin position="20"/>
        <end position="210"/>
    </location>
</feature>
<evidence type="ECO:0000313" key="3">
    <source>
        <dbReference type="EMBL" id="MEG3438205.1"/>
    </source>
</evidence>
<dbReference type="Gene3D" id="3.40.50.880">
    <property type="match status" value="1"/>
</dbReference>
<comment type="caution">
    <text evidence="3">The sequence shown here is derived from an EMBL/GenBank/DDBJ whole genome shotgun (WGS) entry which is preliminary data.</text>
</comment>
<keyword evidence="4" id="KW-1185">Reference proteome</keyword>
<evidence type="ECO:0000256" key="1">
    <source>
        <dbReference type="ARBA" id="ARBA00022962"/>
    </source>
</evidence>
<dbReference type="PROSITE" id="PS51274">
    <property type="entry name" value="GATASE_COBBQ"/>
    <property type="match status" value="1"/>
</dbReference>
<organism evidence="3 4">
    <name type="scientific">Pannus brasiliensis CCIBt3594</name>
    <dbReference type="NCBI Taxonomy" id="1427578"/>
    <lineage>
        <taxon>Bacteria</taxon>
        <taxon>Bacillati</taxon>
        <taxon>Cyanobacteriota</taxon>
        <taxon>Cyanophyceae</taxon>
        <taxon>Oscillatoriophycideae</taxon>
        <taxon>Chroococcales</taxon>
        <taxon>Microcystaceae</taxon>
        <taxon>Pannus</taxon>
    </lineage>
</organism>
<dbReference type="PANTHER" id="PTHR43873:SF1">
    <property type="entry name" value="COBYRINATE A,C-DIAMIDE SYNTHASE"/>
    <property type="match status" value="1"/>
</dbReference>
<evidence type="ECO:0000259" key="2">
    <source>
        <dbReference type="Pfam" id="PF07685"/>
    </source>
</evidence>
<dbReference type="PANTHER" id="PTHR43873">
    <property type="entry name" value="COBYRINATE A,C-DIAMIDE SYNTHASE"/>
    <property type="match status" value="1"/>
</dbReference>
<reference evidence="3 4" key="1">
    <citation type="submission" date="2024-01" db="EMBL/GenBank/DDBJ databases">
        <title>Genomic insights into the taxonomy and metabolism of the cyanobacterium Pannus brasiliensis CCIBt3594.</title>
        <authorList>
            <person name="Machado M."/>
            <person name="Botero N.B."/>
            <person name="Andreote A.P.D."/>
            <person name="Feitosa A.M.T."/>
            <person name="Popin R."/>
            <person name="Sivonen K."/>
            <person name="Fiore M.F."/>
        </authorList>
    </citation>
    <scope>NUCLEOTIDE SEQUENCE [LARGE SCALE GENOMIC DNA]</scope>
    <source>
        <strain evidence="3 4">CCIBt3594</strain>
    </source>
</reference>
<gene>
    <name evidence="3" type="ORF">V0288_13835</name>
</gene>
<keyword evidence="1" id="KW-0315">Glutamine amidotransferase</keyword>
<dbReference type="GO" id="GO:0042242">
    <property type="term" value="F:cobyrinic acid a,c-diamide synthase activity"/>
    <property type="evidence" value="ECO:0007669"/>
    <property type="project" value="InterPro"/>
</dbReference>
<dbReference type="EMBL" id="JBAFSM010000024">
    <property type="protein sequence ID" value="MEG3438205.1"/>
    <property type="molecule type" value="Genomic_DNA"/>
</dbReference>
<dbReference type="InterPro" id="IPR029062">
    <property type="entry name" value="Class_I_gatase-like"/>
</dbReference>
<protein>
    <submittedName>
        <fullName evidence="3">Cobyrinic acid a,c-diamide synthase</fullName>
    </submittedName>
</protein>
<feature type="non-terminal residue" evidence="3">
    <location>
        <position position="1"/>
    </location>
</feature>
<name>A0AAW9QSK6_9CHRO</name>
<evidence type="ECO:0000313" key="4">
    <source>
        <dbReference type="Proteomes" id="UP001328733"/>
    </source>
</evidence>
<dbReference type="InterPro" id="IPR011698">
    <property type="entry name" value="GATase_3"/>
</dbReference>
<dbReference type="SUPFAM" id="SSF52317">
    <property type="entry name" value="Class I glutamine amidotransferase-like"/>
    <property type="match status" value="1"/>
</dbReference>
<dbReference type="InterPro" id="IPR004484">
    <property type="entry name" value="CbiA/CobB_synth"/>
</dbReference>
<dbReference type="Pfam" id="PF07685">
    <property type="entry name" value="GATase_3"/>
    <property type="match status" value="1"/>
</dbReference>
<dbReference type="Proteomes" id="UP001328733">
    <property type="component" value="Unassembled WGS sequence"/>
</dbReference>
<dbReference type="AlphaFoldDB" id="A0AAW9QSK6"/>